<feature type="region of interest" description="Disordered" evidence="7">
    <location>
        <begin position="1"/>
        <end position="25"/>
    </location>
</feature>
<comment type="caution">
    <text evidence="9">The sequence shown here is derived from an EMBL/GenBank/DDBJ whole genome shotgun (WGS) entry which is preliminary data.</text>
</comment>
<evidence type="ECO:0000256" key="4">
    <source>
        <dbReference type="ARBA" id="ARBA00022692"/>
    </source>
</evidence>
<dbReference type="GO" id="GO:0005886">
    <property type="term" value="C:plasma membrane"/>
    <property type="evidence" value="ECO:0007669"/>
    <property type="project" value="UniProtKB-ARBA"/>
</dbReference>
<proteinExistence type="inferred from homology"/>
<comment type="subcellular location">
    <subcellularLocation>
        <location evidence="1">Membrane</location>
        <topology evidence="1">Multi-pass membrane protein</topology>
    </subcellularLocation>
</comment>
<dbReference type="PANTHER" id="PTHR11119">
    <property type="entry name" value="XANTHINE-URACIL / VITAMIN C PERMEASE FAMILY MEMBER"/>
    <property type="match status" value="1"/>
</dbReference>
<evidence type="ECO:0000256" key="5">
    <source>
        <dbReference type="ARBA" id="ARBA00022989"/>
    </source>
</evidence>
<organism evidence="9 10">
    <name type="scientific">Polyplax serrata</name>
    <name type="common">Common mouse louse</name>
    <dbReference type="NCBI Taxonomy" id="468196"/>
    <lineage>
        <taxon>Eukaryota</taxon>
        <taxon>Metazoa</taxon>
        <taxon>Ecdysozoa</taxon>
        <taxon>Arthropoda</taxon>
        <taxon>Hexapoda</taxon>
        <taxon>Insecta</taxon>
        <taxon>Pterygota</taxon>
        <taxon>Neoptera</taxon>
        <taxon>Paraneoptera</taxon>
        <taxon>Psocodea</taxon>
        <taxon>Troctomorpha</taxon>
        <taxon>Phthiraptera</taxon>
        <taxon>Anoplura</taxon>
        <taxon>Polyplacidae</taxon>
        <taxon>Polyplax</taxon>
    </lineage>
</organism>
<feature type="transmembrane region" description="Helical" evidence="8">
    <location>
        <begin position="253"/>
        <end position="275"/>
    </location>
</feature>
<dbReference type="NCBIfam" id="NF037981">
    <property type="entry name" value="NCS2_1"/>
    <property type="match status" value="1"/>
</dbReference>
<reference evidence="9 10" key="1">
    <citation type="submission" date="2023-10" db="EMBL/GenBank/DDBJ databases">
        <title>Genomes of two closely related lineages of the louse Polyplax serrata with different host specificities.</title>
        <authorList>
            <person name="Martinu J."/>
            <person name="Tarabai H."/>
            <person name="Stefka J."/>
            <person name="Hypsa V."/>
        </authorList>
    </citation>
    <scope>NUCLEOTIDE SEQUENCE [LARGE SCALE GENOMIC DNA]</scope>
    <source>
        <strain evidence="9">HR10_N</strain>
    </source>
</reference>
<feature type="transmembrane region" description="Helical" evidence="8">
    <location>
        <begin position="160"/>
        <end position="184"/>
    </location>
</feature>
<feature type="transmembrane region" description="Helical" evidence="8">
    <location>
        <begin position="423"/>
        <end position="443"/>
    </location>
</feature>
<evidence type="ECO:0000313" key="10">
    <source>
        <dbReference type="Proteomes" id="UP001372834"/>
    </source>
</evidence>
<sequence length="565" mass="61495">MDVEEGVQNRKTAEGRNEMSLDQGAEDTTRRLSLIYGVDDRPSWGLSFVLGLQHYLTTVGGIFSVPFLLSPALCILPDDPSRGYIMSTIFMVSGIATLFQTIVGVRLPIIQGSSITFIACTLAVLDLPQWRCPSDGDLYAMGEANRTEEWMLRMREIQGAIILSSVFEVLIGYLGLVGLILHYITPLTITPTITLVGLSLVRHGVDMASGNWYISISTVILLALFSQYLRNVDTKIPVYTLVKGWHVIKVKGFQLFPVLLTTVALYIVCCLLTRFDVLGENDPARIDGKMSIVENTEWFRAPYPFQWGWPTFTTSSTLAMLAAVIVGIIESVGDYYACAKICGQSIPPTAAMNRGIGVEGLACVLAGCLGIGTGVTSFSENIGAIGVTRVGSRKVIQCGAIIMFVVAFFGKIGAVFSTIPTPVVGGLLCVLFSVVTAVGLSNLQLVDTSSPRNMFVLGVSMFFGVGIPEWLKLHPGIISTGVLAVDQLFTVLMATPMFVGGFIGFLLDNTISGTPEERGVLAWRQANASNRDASNQSDAYSLPKLRWHRLQKFREELTCLIRRSK</sequence>
<evidence type="ECO:0000313" key="9">
    <source>
        <dbReference type="EMBL" id="KAK6632851.1"/>
    </source>
</evidence>
<keyword evidence="6 8" id="KW-0472">Membrane</keyword>
<evidence type="ECO:0000256" key="7">
    <source>
        <dbReference type="SAM" id="MobiDB-lite"/>
    </source>
</evidence>
<keyword evidence="4 8" id="KW-0812">Transmembrane</keyword>
<evidence type="ECO:0000256" key="8">
    <source>
        <dbReference type="SAM" id="Phobius"/>
    </source>
</evidence>
<evidence type="ECO:0000256" key="2">
    <source>
        <dbReference type="ARBA" id="ARBA00008821"/>
    </source>
</evidence>
<comment type="similarity">
    <text evidence="2">Belongs to the nucleobase:cation symporter-2 (NCS2) (TC 2.A.40) family.</text>
</comment>
<evidence type="ECO:0000256" key="3">
    <source>
        <dbReference type="ARBA" id="ARBA00022448"/>
    </source>
</evidence>
<dbReference type="Pfam" id="PF00860">
    <property type="entry name" value="Xan_ur_permease"/>
    <property type="match status" value="1"/>
</dbReference>
<gene>
    <name evidence="9" type="ORF">RUM43_012590</name>
</gene>
<feature type="transmembrane region" description="Helical" evidence="8">
    <location>
        <begin position="307"/>
        <end position="329"/>
    </location>
</feature>
<dbReference type="InterPro" id="IPR006043">
    <property type="entry name" value="NCS2"/>
</dbReference>
<dbReference type="InterPro" id="IPR006042">
    <property type="entry name" value="Xan_ur_permease"/>
</dbReference>
<feature type="transmembrane region" description="Helical" evidence="8">
    <location>
        <begin position="55"/>
        <end position="76"/>
    </location>
</feature>
<feature type="transmembrane region" description="Helical" evidence="8">
    <location>
        <begin position="395"/>
        <end position="417"/>
    </location>
</feature>
<feature type="compositionally biased region" description="Basic and acidic residues" evidence="7">
    <location>
        <begin position="7"/>
        <end position="19"/>
    </location>
</feature>
<dbReference type="EMBL" id="JAWJWE010000006">
    <property type="protein sequence ID" value="KAK6632851.1"/>
    <property type="molecule type" value="Genomic_DNA"/>
</dbReference>
<keyword evidence="5 8" id="KW-1133">Transmembrane helix</keyword>
<name>A0AAN8S757_POLSC</name>
<dbReference type="AlphaFoldDB" id="A0AAN8S757"/>
<dbReference type="Proteomes" id="UP001372834">
    <property type="component" value="Unassembled WGS sequence"/>
</dbReference>
<dbReference type="PROSITE" id="PS01116">
    <property type="entry name" value="XANTH_URACIL_PERMASE"/>
    <property type="match status" value="1"/>
</dbReference>
<accession>A0AAN8S757</accession>
<dbReference type="GO" id="GO:0022857">
    <property type="term" value="F:transmembrane transporter activity"/>
    <property type="evidence" value="ECO:0007669"/>
    <property type="project" value="InterPro"/>
</dbReference>
<evidence type="ECO:0000256" key="6">
    <source>
        <dbReference type="ARBA" id="ARBA00023136"/>
    </source>
</evidence>
<protein>
    <submittedName>
        <fullName evidence="9">Uncharacterized protein</fullName>
    </submittedName>
</protein>
<feature type="transmembrane region" description="Helical" evidence="8">
    <location>
        <begin position="212"/>
        <end position="232"/>
    </location>
</feature>
<keyword evidence="3" id="KW-0813">Transport</keyword>
<feature type="transmembrane region" description="Helical" evidence="8">
    <location>
        <begin position="455"/>
        <end position="471"/>
    </location>
</feature>
<evidence type="ECO:0000256" key="1">
    <source>
        <dbReference type="ARBA" id="ARBA00004141"/>
    </source>
</evidence>
<feature type="transmembrane region" description="Helical" evidence="8">
    <location>
        <begin position="477"/>
        <end position="507"/>
    </location>
</feature>
<feature type="transmembrane region" description="Helical" evidence="8">
    <location>
        <begin position="83"/>
        <end position="103"/>
    </location>
</feature>